<dbReference type="PANTHER" id="PTHR44329:SF214">
    <property type="entry name" value="PROTEIN KINASE DOMAIN-CONTAINING PROTEIN"/>
    <property type="match status" value="1"/>
</dbReference>
<dbReference type="PROSITE" id="PS50011">
    <property type="entry name" value="PROTEIN_KINASE_DOM"/>
    <property type="match status" value="1"/>
</dbReference>
<reference evidence="3 4" key="1">
    <citation type="journal article" date="2017" name="Mol. Biol. Evol.">
        <title>The 4-celled Tetrabaena socialis nuclear genome reveals the essential components for genetic control of cell number at the origin of multicellularity in the volvocine lineage.</title>
        <authorList>
            <person name="Featherston J."/>
            <person name="Arakaki Y."/>
            <person name="Hanschen E.R."/>
            <person name="Ferris P.J."/>
            <person name="Michod R.E."/>
            <person name="Olson B.J.S.C."/>
            <person name="Nozaki H."/>
            <person name="Durand P.M."/>
        </authorList>
    </citation>
    <scope>NUCLEOTIDE SEQUENCE [LARGE SCALE GENOMIC DNA]</scope>
    <source>
        <strain evidence="3 4">NIES-571</strain>
    </source>
</reference>
<feature type="region of interest" description="Disordered" evidence="1">
    <location>
        <begin position="25"/>
        <end position="65"/>
    </location>
</feature>
<evidence type="ECO:0000256" key="1">
    <source>
        <dbReference type="SAM" id="MobiDB-lite"/>
    </source>
</evidence>
<gene>
    <name evidence="3" type="ORF">TSOC_001934</name>
</gene>
<evidence type="ECO:0000259" key="2">
    <source>
        <dbReference type="PROSITE" id="PS50011"/>
    </source>
</evidence>
<dbReference type="EMBL" id="PGGS01000034">
    <property type="protein sequence ID" value="PNH11250.1"/>
    <property type="molecule type" value="Genomic_DNA"/>
</dbReference>
<dbReference type="GO" id="GO:0004674">
    <property type="term" value="F:protein serine/threonine kinase activity"/>
    <property type="evidence" value="ECO:0007669"/>
    <property type="project" value="TreeGrafter"/>
</dbReference>
<comment type="caution">
    <text evidence="3">The sequence shown here is derived from an EMBL/GenBank/DDBJ whole genome shotgun (WGS) entry which is preliminary data.</text>
</comment>
<dbReference type="PANTHER" id="PTHR44329">
    <property type="entry name" value="SERINE/THREONINE-PROTEIN KINASE TNNI3K-RELATED"/>
    <property type="match status" value="1"/>
</dbReference>
<dbReference type="Pfam" id="PF07714">
    <property type="entry name" value="PK_Tyr_Ser-Thr"/>
    <property type="match status" value="1"/>
</dbReference>
<dbReference type="GO" id="GO:0005524">
    <property type="term" value="F:ATP binding"/>
    <property type="evidence" value="ECO:0007669"/>
    <property type="project" value="InterPro"/>
</dbReference>
<feature type="domain" description="Protein kinase" evidence="2">
    <location>
        <begin position="1"/>
        <end position="249"/>
    </location>
</feature>
<sequence>MPPLPLPASCLTSVAATTAAGTTGIADGQGYARRRPGGAGGKHANGGGGRVRRPSAAGSQSGKPSPAVLLSIALDTARGLSYLHAAGVVHGDISSSNVLLHIRRASSTAQAMYGSGGRGAAAVAVPWVAKLCDFGLSVRPGRDRTHVTGAARPLPAYSAPELAAHGRCGYAADCYAWGVLVWKVAAGVPLPELLLRPEGLSVVMPLPVEALAWPEGVPAGLAALAGACLAEDPRDRPTAAELVAALERLAGEGALRAMPSAFTWRD</sequence>
<keyword evidence="3" id="KW-0808">Transferase</keyword>
<dbReference type="Proteomes" id="UP000236333">
    <property type="component" value="Unassembled WGS sequence"/>
</dbReference>
<name>A0A2J8AFF2_9CHLO</name>
<dbReference type="Gene3D" id="1.10.510.10">
    <property type="entry name" value="Transferase(Phosphotransferase) domain 1"/>
    <property type="match status" value="1"/>
</dbReference>
<dbReference type="InterPro" id="IPR011009">
    <property type="entry name" value="Kinase-like_dom_sf"/>
</dbReference>
<dbReference type="SUPFAM" id="SSF56112">
    <property type="entry name" value="Protein kinase-like (PK-like)"/>
    <property type="match status" value="1"/>
</dbReference>
<keyword evidence="3" id="KW-0418">Kinase</keyword>
<evidence type="ECO:0000313" key="3">
    <source>
        <dbReference type="EMBL" id="PNH11250.1"/>
    </source>
</evidence>
<evidence type="ECO:0000313" key="4">
    <source>
        <dbReference type="Proteomes" id="UP000236333"/>
    </source>
</evidence>
<dbReference type="InterPro" id="IPR000719">
    <property type="entry name" value="Prot_kinase_dom"/>
</dbReference>
<feature type="compositionally biased region" description="Gly residues" evidence="1">
    <location>
        <begin position="37"/>
        <end position="49"/>
    </location>
</feature>
<organism evidence="3 4">
    <name type="scientific">Tetrabaena socialis</name>
    <dbReference type="NCBI Taxonomy" id="47790"/>
    <lineage>
        <taxon>Eukaryota</taxon>
        <taxon>Viridiplantae</taxon>
        <taxon>Chlorophyta</taxon>
        <taxon>core chlorophytes</taxon>
        <taxon>Chlorophyceae</taxon>
        <taxon>CS clade</taxon>
        <taxon>Chlamydomonadales</taxon>
        <taxon>Tetrabaenaceae</taxon>
        <taxon>Tetrabaena</taxon>
    </lineage>
</organism>
<dbReference type="InterPro" id="IPR051681">
    <property type="entry name" value="Ser/Thr_Kinases-Pseudokinases"/>
</dbReference>
<accession>A0A2J8AFF2</accession>
<protein>
    <submittedName>
        <fullName evidence="3">Dual specificity protein kinase zakA</fullName>
    </submittedName>
</protein>
<proteinExistence type="predicted"/>
<keyword evidence="4" id="KW-1185">Reference proteome</keyword>
<dbReference type="PROSITE" id="PS00109">
    <property type="entry name" value="PROTEIN_KINASE_TYR"/>
    <property type="match status" value="1"/>
</dbReference>
<dbReference type="OrthoDB" id="563378at2759"/>
<dbReference type="InterPro" id="IPR008266">
    <property type="entry name" value="Tyr_kinase_AS"/>
</dbReference>
<dbReference type="AlphaFoldDB" id="A0A2J8AFF2"/>
<dbReference type="InterPro" id="IPR001245">
    <property type="entry name" value="Ser-Thr/Tyr_kinase_cat_dom"/>
</dbReference>